<feature type="transmembrane region" description="Helical" evidence="8">
    <location>
        <begin position="767"/>
        <end position="789"/>
    </location>
</feature>
<keyword evidence="2" id="KW-0813">Transport</keyword>
<feature type="transmembrane region" description="Helical" evidence="8">
    <location>
        <begin position="722"/>
        <end position="755"/>
    </location>
</feature>
<evidence type="ECO:0000256" key="8">
    <source>
        <dbReference type="SAM" id="Phobius"/>
    </source>
</evidence>
<feature type="transmembrane region" description="Helical" evidence="8">
    <location>
        <begin position="683"/>
        <end position="701"/>
    </location>
</feature>
<evidence type="ECO:0000256" key="6">
    <source>
        <dbReference type="SAM" id="Coils"/>
    </source>
</evidence>
<feature type="transmembrane region" description="Helical" evidence="8">
    <location>
        <begin position="541"/>
        <end position="560"/>
    </location>
</feature>
<evidence type="ECO:0000313" key="11">
    <source>
        <dbReference type="Proteomes" id="UP000245609"/>
    </source>
</evidence>
<evidence type="ECO:0000256" key="4">
    <source>
        <dbReference type="ARBA" id="ARBA00022989"/>
    </source>
</evidence>
<evidence type="ECO:0000256" key="5">
    <source>
        <dbReference type="ARBA" id="ARBA00023136"/>
    </source>
</evidence>
<keyword evidence="11" id="KW-1185">Reference proteome</keyword>
<dbReference type="AlphaFoldDB" id="A0A2T9Y5L2"/>
<evidence type="ECO:0000256" key="2">
    <source>
        <dbReference type="ARBA" id="ARBA00022448"/>
    </source>
</evidence>
<evidence type="ECO:0000259" key="9">
    <source>
        <dbReference type="PROSITE" id="PS51382"/>
    </source>
</evidence>
<dbReference type="CDD" id="cd01115">
    <property type="entry name" value="SLC13_permease"/>
    <property type="match status" value="1"/>
</dbReference>
<name>A0A2T9Y5L2_9FUNG</name>
<dbReference type="InterPro" id="IPR004331">
    <property type="entry name" value="SPX_dom"/>
</dbReference>
<dbReference type="OrthoDB" id="10260443at2759"/>
<dbReference type="GO" id="GO:0006797">
    <property type="term" value="P:polyphosphate metabolic process"/>
    <property type="evidence" value="ECO:0007669"/>
    <property type="project" value="TreeGrafter"/>
</dbReference>
<dbReference type="Proteomes" id="UP000245609">
    <property type="component" value="Unassembled WGS sequence"/>
</dbReference>
<feature type="transmembrane region" description="Helical" evidence="8">
    <location>
        <begin position="810"/>
        <end position="835"/>
    </location>
</feature>
<feature type="transmembrane region" description="Helical" evidence="8">
    <location>
        <begin position="653"/>
        <end position="671"/>
    </location>
</feature>
<feature type="region of interest" description="Disordered" evidence="7">
    <location>
        <begin position="175"/>
        <end position="204"/>
    </location>
</feature>
<evidence type="ECO:0000256" key="7">
    <source>
        <dbReference type="SAM" id="MobiDB-lite"/>
    </source>
</evidence>
<evidence type="ECO:0000256" key="1">
    <source>
        <dbReference type="ARBA" id="ARBA00004141"/>
    </source>
</evidence>
<feature type="transmembrane region" description="Helical" evidence="8">
    <location>
        <begin position="406"/>
        <end position="434"/>
    </location>
</feature>
<keyword evidence="5 8" id="KW-0472">Membrane</keyword>
<dbReference type="PANTHER" id="PTHR10283:SF92">
    <property type="entry name" value="LOW-AFFINITY PHOSPHATE TRANSPORTER PHO91"/>
    <property type="match status" value="1"/>
</dbReference>
<dbReference type="InterPro" id="IPR004680">
    <property type="entry name" value="Cit_transptr-like_dom"/>
</dbReference>
<dbReference type="PANTHER" id="PTHR10283">
    <property type="entry name" value="SOLUTE CARRIER FAMILY 13 MEMBER"/>
    <property type="match status" value="1"/>
</dbReference>
<organism evidence="10 11">
    <name type="scientific">Smittium megazygosporum</name>
    <dbReference type="NCBI Taxonomy" id="133381"/>
    <lineage>
        <taxon>Eukaryota</taxon>
        <taxon>Fungi</taxon>
        <taxon>Fungi incertae sedis</taxon>
        <taxon>Zoopagomycota</taxon>
        <taxon>Kickxellomycotina</taxon>
        <taxon>Harpellomycetes</taxon>
        <taxon>Harpellales</taxon>
        <taxon>Legeriomycetaceae</taxon>
        <taxon>Smittium</taxon>
    </lineage>
</organism>
<feature type="transmembrane region" description="Helical" evidence="8">
    <location>
        <begin position="502"/>
        <end position="529"/>
    </location>
</feature>
<comment type="caution">
    <text evidence="10">The sequence shown here is derived from an EMBL/GenBank/DDBJ whole genome shotgun (WGS) entry which is preliminary data.</text>
</comment>
<evidence type="ECO:0000313" key="10">
    <source>
        <dbReference type="EMBL" id="PVU87574.1"/>
    </source>
</evidence>
<feature type="coiled-coil region" evidence="6">
    <location>
        <begin position="97"/>
        <end position="124"/>
    </location>
</feature>
<keyword evidence="6" id="KW-0175">Coiled coil</keyword>
<accession>A0A2T9Y5L2</accession>
<reference evidence="10 11" key="1">
    <citation type="journal article" date="2018" name="MBio">
        <title>Comparative Genomics Reveals the Core Gene Toolbox for the Fungus-Insect Symbiosis.</title>
        <authorList>
            <person name="Wang Y."/>
            <person name="Stata M."/>
            <person name="Wang W."/>
            <person name="Stajich J.E."/>
            <person name="White M.M."/>
            <person name="Moncalvo J.M."/>
        </authorList>
    </citation>
    <scope>NUCLEOTIDE SEQUENCE [LARGE SCALE GENOMIC DNA]</scope>
    <source>
        <strain evidence="10 11">SC-DP-2</strain>
    </source>
</reference>
<sequence>MKFESVLQFNAVPEWADKYVAYHNLKKIIYSVEKKNVLGAEAQEQPEEGSPMIDQSQAARVLEFYEIPPSQSSTCARFLIALDRDIETVNNFYLEKEKQAIEQTEKLEADFKKYEEKFEKVIEMLDESTCSIPNLKTVEFIPDLNRSQSRSVILTSQNESSDSEVEQENRLLNKKAKSRNKISRSHLSSSNAVGRSSETEQSEYEDDEIENLLEVAFKIKMRQASMRKKILSNKARELFILVSDLQTFSKLNSTGFNKILKKFEKVNKISIKNTYTTKTLNNSYAFSSEAHIRSNTLLSRIVSLFSTINAYPSEKEAIEDLKTSLRDQVYWDRNTVWRDLISMERKVGAVEVLSMQKTTELIKPTSSWSKESIQLLYFALCLSAFTFCLIYSPFTDLVQQRCWALLVFVSSLWATEAIPLHVTAMFVPLLVVVLQVLKDPSSSKVMPASDSAKFIFSSMFTSVIMLLLGGFTLAAALSKHNIAKVAASFVLSKVNNSPESILLANMFVATFASMWISNVAAPVLCFSLIQPILRTLPDDHPLGPCLVIGIALASNVGGMASPIASPQNIIAIGIMDPAPSWLQWFLVSIPTCTVINIGVWGFLLLVYKPSQHPVNLNRTRFIPEKLTSTQWYVIAVSGVTIVLWCLSTSLSHLFGDMGVLAILPIVFLFGSTSVLSKEDFNNFLWTVVVLAMGGTALGKAVQSSGLLDEISKIIAGMIGDLSPYMVLAAFCGLILVVCTFVSHTVGAMIILPIVYEVGYRIPGNYSRILVMASALMASGAMGLPVSGFPNMNAIMLEDAKGKPYLTVRDFFVAGVPSSVVAYFVIITIGYFFMYISGF</sequence>
<dbReference type="GO" id="GO:0005886">
    <property type="term" value="C:plasma membrane"/>
    <property type="evidence" value="ECO:0007669"/>
    <property type="project" value="TreeGrafter"/>
</dbReference>
<dbReference type="STRING" id="133381.A0A2T9Y5L2"/>
<dbReference type="PROSITE" id="PS51382">
    <property type="entry name" value="SPX"/>
    <property type="match status" value="1"/>
</dbReference>
<dbReference type="EMBL" id="MBFS01003274">
    <property type="protein sequence ID" value="PVU87574.1"/>
    <property type="molecule type" value="Genomic_DNA"/>
</dbReference>
<dbReference type="Pfam" id="PF03105">
    <property type="entry name" value="SPX"/>
    <property type="match status" value="2"/>
</dbReference>
<dbReference type="Pfam" id="PF03600">
    <property type="entry name" value="CitMHS"/>
    <property type="match status" value="1"/>
</dbReference>
<feature type="transmembrane region" description="Helical" evidence="8">
    <location>
        <begin position="454"/>
        <end position="477"/>
    </location>
</feature>
<feature type="transmembrane region" description="Helical" evidence="8">
    <location>
        <begin position="375"/>
        <end position="394"/>
    </location>
</feature>
<feature type="compositionally biased region" description="Basic residues" evidence="7">
    <location>
        <begin position="175"/>
        <end position="184"/>
    </location>
</feature>
<feature type="transmembrane region" description="Helical" evidence="8">
    <location>
        <begin position="581"/>
        <end position="607"/>
    </location>
</feature>
<comment type="subcellular location">
    <subcellularLocation>
        <location evidence="1">Membrane</location>
        <topology evidence="1">Multi-pass membrane protein</topology>
    </subcellularLocation>
</comment>
<proteinExistence type="predicted"/>
<feature type="transmembrane region" description="Helical" evidence="8">
    <location>
        <begin position="627"/>
        <end position="646"/>
    </location>
</feature>
<feature type="domain" description="SPX" evidence="9">
    <location>
        <begin position="1"/>
        <end position="277"/>
    </location>
</feature>
<keyword evidence="3 8" id="KW-0812">Transmembrane</keyword>
<evidence type="ECO:0000256" key="3">
    <source>
        <dbReference type="ARBA" id="ARBA00022692"/>
    </source>
</evidence>
<dbReference type="GO" id="GO:0005315">
    <property type="term" value="F:phosphate transmembrane transporter activity"/>
    <property type="evidence" value="ECO:0007669"/>
    <property type="project" value="TreeGrafter"/>
</dbReference>
<feature type="compositionally biased region" description="Polar residues" evidence="7">
    <location>
        <begin position="185"/>
        <end position="196"/>
    </location>
</feature>
<protein>
    <recommendedName>
        <fullName evidence="9">SPX domain-containing protein</fullName>
    </recommendedName>
</protein>
<gene>
    <name evidence="10" type="ORF">BB560_006473</name>
</gene>
<keyword evidence="4 8" id="KW-1133">Transmembrane helix</keyword>
<dbReference type="GO" id="GO:0006817">
    <property type="term" value="P:phosphate ion transport"/>
    <property type="evidence" value="ECO:0007669"/>
    <property type="project" value="TreeGrafter"/>
</dbReference>